<protein>
    <recommendedName>
        <fullName evidence="6">Protein kinase domain-containing protein</fullName>
    </recommendedName>
</protein>
<dbReference type="EMBL" id="LIAE01006434">
    <property type="protein sequence ID" value="PAV89632.1"/>
    <property type="molecule type" value="Genomic_DNA"/>
</dbReference>
<comment type="caution">
    <text evidence="7">The sequence shown here is derived from an EMBL/GenBank/DDBJ whole genome shotgun (WGS) entry which is preliminary data.</text>
</comment>
<sequence>MYGFVPLKFQPLMVLELCTMGDLLHYLVDNELQFKENNQGLKELTSLAWQVADGVSYIASKDIIHRDLAARNVLLTKTRVAKIADFGLAIRSNESFNAMQRGLIPIKWTAIEALKENSFSVKSDVWSMGVVLYEIYSCGQIPYKNIPSIELQMHLLNGNRLEKPEMCPDEIYLIMCQCWNRIPKERPDFENVKNELTKVMLNVANYYGYLDVPGSDTVEYVETETGKL</sequence>
<dbReference type="GO" id="GO:0005886">
    <property type="term" value="C:plasma membrane"/>
    <property type="evidence" value="ECO:0007669"/>
    <property type="project" value="TreeGrafter"/>
</dbReference>
<dbReference type="Gene3D" id="1.10.510.10">
    <property type="entry name" value="Transferase(Phosphotransferase) domain 1"/>
    <property type="match status" value="1"/>
</dbReference>
<evidence type="ECO:0000256" key="2">
    <source>
        <dbReference type="ARBA" id="ARBA00022741"/>
    </source>
</evidence>
<dbReference type="GO" id="GO:0005524">
    <property type="term" value="F:ATP binding"/>
    <property type="evidence" value="ECO:0007669"/>
    <property type="project" value="UniProtKB-KW"/>
</dbReference>
<dbReference type="InterPro" id="IPR008266">
    <property type="entry name" value="Tyr_kinase_AS"/>
</dbReference>
<dbReference type="InterPro" id="IPR011009">
    <property type="entry name" value="Kinase-like_dom_sf"/>
</dbReference>
<organism evidence="7 8">
    <name type="scientific">Diploscapter pachys</name>
    <dbReference type="NCBI Taxonomy" id="2018661"/>
    <lineage>
        <taxon>Eukaryota</taxon>
        <taxon>Metazoa</taxon>
        <taxon>Ecdysozoa</taxon>
        <taxon>Nematoda</taxon>
        <taxon>Chromadorea</taxon>
        <taxon>Rhabditida</taxon>
        <taxon>Rhabditina</taxon>
        <taxon>Rhabditomorpha</taxon>
        <taxon>Rhabditoidea</taxon>
        <taxon>Rhabditidae</taxon>
        <taxon>Diploscapter</taxon>
    </lineage>
</organism>
<keyword evidence="3" id="KW-0418">Kinase</keyword>
<dbReference type="InterPro" id="IPR001245">
    <property type="entry name" value="Ser-Thr/Tyr_kinase_cat_dom"/>
</dbReference>
<gene>
    <name evidence="7" type="ORF">WR25_16677</name>
</gene>
<dbReference type="Pfam" id="PF07714">
    <property type="entry name" value="PK_Tyr_Ser-Thr"/>
    <property type="match status" value="1"/>
</dbReference>
<dbReference type="STRING" id="2018661.A0A2A2LTR4"/>
<keyword evidence="1" id="KW-0808">Transferase</keyword>
<dbReference type="SUPFAM" id="SSF56112">
    <property type="entry name" value="Protein kinase-like (PK-like)"/>
    <property type="match status" value="1"/>
</dbReference>
<keyword evidence="8" id="KW-1185">Reference proteome</keyword>
<dbReference type="PROSITE" id="PS00109">
    <property type="entry name" value="PROTEIN_KINASE_TYR"/>
    <property type="match status" value="1"/>
</dbReference>
<dbReference type="PRINTS" id="PR00109">
    <property type="entry name" value="TYRKINASE"/>
</dbReference>
<evidence type="ECO:0000256" key="1">
    <source>
        <dbReference type="ARBA" id="ARBA00022679"/>
    </source>
</evidence>
<name>A0A2A2LTR4_9BILA</name>
<evidence type="ECO:0000313" key="8">
    <source>
        <dbReference type="Proteomes" id="UP000218231"/>
    </source>
</evidence>
<dbReference type="InterPro" id="IPR000719">
    <property type="entry name" value="Prot_kinase_dom"/>
</dbReference>
<dbReference type="CDD" id="cd00192">
    <property type="entry name" value="PTKc"/>
    <property type="match status" value="1"/>
</dbReference>
<evidence type="ECO:0000256" key="5">
    <source>
        <dbReference type="ARBA" id="ARBA00023137"/>
    </source>
</evidence>
<dbReference type="GO" id="GO:0043235">
    <property type="term" value="C:receptor complex"/>
    <property type="evidence" value="ECO:0007669"/>
    <property type="project" value="TreeGrafter"/>
</dbReference>
<dbReference type="AlphaFoldDB" id="A0A2A2LTR4"/>
<evidence type="ECO:0000256" key="4">
    <source>
        <dbReference type="ARBA" id="ARBA00022840"/>
    </source>
</evidence>
<dbReference type="SMART" id="SM00219">
    <property type="entry name" value="TyrKc"/>
    <property type="match status" value="1"/>
</dbReference>
<keyword evidence="2" id="KW-0547">Nucleotide-binding</keyword>
<accession>A0A2A2LTR4</accession>
<dbReference type="OrthoDB" id="3256376at2759"/>
<dbReference type="PANTHER" id="PTHR24416">
    <property type="entry name" value="TYROSINE-PROTEIN KINASE RECEPTOR"/>
    <property type="match status" value="1"/>
</dbReference>
<evidence type="ECO:0000313" key="7">
    <source>
        <dbReference type="EMBL" id="PAV89634.1"/>
    </source>
</evidence>
<dbReference type="GO" id="GO:0007169">
    <property type="term" value="P:cell surface receptor protein tyrosine kinase signaling pathway"/>
    <property type="evidence" value="ECO:0007669"/>
    <property type="project" value="TreeGrafter"/>
</dbReference>
<evidence type="ECO:0000256" key="3">
    <source>
        <dbReference type="ARBA" id="ARBA00022777"/>
    </source>
</evidence>
<dbReference type="InterPro" id="IPR050122">
    <property type="entry name" value="RTK"/>
</dbReference>
<dbReference type="PIRSF" id="PIRSF000654">
    <property type="entry name" value="Integrin-linked_kinase"/>
    <property type="match status" value="1"/>
</dbReference>
<dbReference type="PROSITE" id="PS50011">
    <property type="entry name" value="PROTEIN_KINASE_DOM"/>
    <property type="match status" value="1"/>
</dbReference>
<dbReference type="EMBL" id="LIAE01006434">
    <property type="protein sequence ID" value="PAV89634.1"/>
    <property type="molecule type" value="Genomic_DNA"/>
</dbReference>
<dbReference type="GO" id="GO:0004714">
    <property type="term" value="F:transmembrane receptor protein tyrosine kinase activity"/>
    <property type="evidence" value="ECO:0007669"/>
    <property type="project" value="TreeGrafter"/>
</dbReference>
<evidence type="ECO:0000259" key="6">
    <source>
        <dbReference type="PROSITE" id="PS50011"/>
    </source>
</evidence>
<keyword evidence="5" id="KW-0829">Tyrosine-protein kinase</keyword>
<dbReference type="PANTHER" id="PTHR24416:SF600">
    <property type="entry name" value="PDGF- AND VEGF-RECEPTOR RELATED, ISOFORM J"/>
    <property type="match status" value="1"/>
</dbReference>
<dbReference type="FunFam" id="1.10.510.10:FF:000554">
    <property type="entry name" value="Predicted protein"/>
    <property type="match status" value="1"/>
</dbReference>
<dbReference type="Proteomes" id="UP000218231">
    <property type="component" value="Unassembled WGS sequence"/>
</dbReference>
<keyword evidence="4" id="KW-0067">ATP-binding</keyword>
<reference evidence="7 8" key="1">
    <citation type="journal article" date="2017" name="Curr. Biol.">
        <title>Genome architecture and evolution of a unichromosomal asexual nematode.</title>
        <authorList>
            <person name="Fradin H."/>
            <person name="Zegar C."/>
            <person name="Gutwein M."/>
            <person name="Lucas J."/>
            <person name="Kovtun M."/>
            <person name="Corcoran D."/>
            <person name="Baugh L.R."/>
            <person name="Kiontke K."/>
            <person name="Gunsalus K."/>
            <person name="Fitch D.H."/>
            <person name="Piano F."/>
        </authorList>
    </citation>
    <scope>NUCLEOTIDE SEQUENCE [LARGE SCALE GENOMIC DNA]</scope>
    <source>
        <strain evidence="7">PF1309</strain>
    </source>
</reference>
<feature type="domain" description="Protein kinase" evidence="6">
    <location>
        <begin position="1"/>
        <end position="201"/>
    </location>
</feature>
<proteinExistence type="predicted"/>
<dbReference type="InterPro" id="IPR020635">
    <property type="entry name" value="Tyr_kinase_cat_dom"/>
</dbReference>